<keyword evidence="2" id="KW-1185">Reference proteome</keyword>
<dbReference type="Pfam" id="PF06224">
    <property type="entry name" value="AlkZ-like"/>
    <property type="match status" value="1"/>
</dbReference>
<comment type="caution">
    <text evidence="1">The sequence shown here is derived from an EMBL/GenBank/DDBJ whole genome shotgun (WGS) entry which is preliminary data.</text>
</comment>
<gene>
    <name evidence="1" type="ORF">CUR86_05225</name>
</gene>
<name>A0ABT6I2L9_9GAMM</name>
<accession>A0ABT6I2L9</accession>
<protein>
    <submittedName>
        <fullName evidence="1">Cytoplasmic protein</fullName>
    </submittedName>
</protein>
<sequence>MLLELSPRQCRFHAASDCSPHRHLTLAQARRLALKAQGFSAASPETVNRGHLNRLLNRLGVLQIDSVNALARSHYLPVLSRLGPYPTALLDEAAWSRNRHRSLFEYWGHEASLLPLSLYPAMRWRMRRAQDGIGIYKHLARFGRERRDVIERVLASVCEQGPLGAGALNTREGPSGPWWDWSEEKQALEWLFAAGEVTVARRRGFERLYDLPERVLPAAVLNQPEPDLLEAHRQLLAQSAAALGVATEKDLRDYYRLAPSDTRAALETLVEDGTLTPVAVQGWRQPGYLLGEPSVPRRIDTAALLSPFDSLVWYRERTERLFGFHYRLEFYVPPRKRLYGYYVMPFLHGDRLVGRIDLRARRAEGELTVLALHPEPEVHFGEAQLADLAQQFEQLATWLGLPRIHLACERPLAQRLMAHWPVDSQRRRHL</sequence>
<evidence type="ECO:0000313" key="1">
    <source>
        <dbReference type="EMBL" id="MDH4571929.1"/>
    </source>
</evidence>
<dbReference type="EMBL" id="PGFS01000001">
    <property type="protein sequence ID" value="MDH4571929.1"/>
    <property type="molecule type" value="Genomic_DNA"/>
</dbReference>
<dbReference type="PANTHER" id="PTHR30528:SF0">
    <property type="entry name" value="CYTOPLASMIC PROTEIN"/>
    <property type="match status" value="1"/>
</dbReference>
<reference evidence="1" key="1">
    <citation type="journal article" date="2015" name="Antonie Van Leeuwenhoek">
        <title>Comparative 16S rRNA signatures and multilocus sequence analysis for the genus Salinicola and description of Salinicola acroporae sp. nov., isolated from coral Acropora digitifera.</title>
        <authorList>
            <person name="Lepcha R.T."/>
            <person name="Poddar A."/>
            <person name="Schumann P."/>
            <person name="Das S.K."/>
        </authorList>
    </citation>
    <scope>NUCLEOTIDE SEQUENCE</scope>
    <source>
        <strain evidence="1">S4-41</strain>
    </source>
</reference>
<reference evidence="1" key="2">
    <citation type="submission" date="2017-11" db="EMBL/GenBank/DDBJ databases">
        <authorList>
            <person name="Das S.K."/>
        </authorList>
    </citation>
    <scope>NUCLEOTIDE SEQUENCE</scope>
    <source>
        <strain evidence="1">S4-41</strain>
    </source>
</reference>
<organism evidence="1 2">
    <name type="scientific">Salinicola acroporae</name>
    <dbReference type="NCBI Taxonomy" id="1541440"/>
    <lineage>
        <taxon>Bacteria</taxon>
        <taxon>Pseudomonadati</taxon>
        <taxon>Pseudomonadota</taxon>
        <taxon>Gammaproteobacteria</taxon>
        <taxon>Oceanospirillales</taxon>
        <taxon>Halomonadaceae</taxon>
        <taxon>Salinicola</taxon>
    </lineage>
</organism>
<dbReference type="InterPro" id="IPR009351">
    <property type="entry name" value="AlkZ-like"/>
</dbReference>
<dbReference type="PANTHER" id="PTHR30528">
    <property type="entry name" value="CYTOPLASMIC PROTEIN"/>
    <property type="match status" value="1"/>
</dbReference>
<evidence type="ECO:0000313" key="2">
    <source>
        <dbReference type="Proteomes" id="UP001162135"/>
    </source>
</evidence>
<dbReference type="RefSeq" id="WP_343230695.1">
    <property type="nucleotide sequence ID" value="NZ_PGFS01000001.1"/>
</dbReference>
<dbReference type="Proteomes" id="UP001162135">
    <property type="component" value="Unassembled WGS sequence"/>
</dbReference>
<proteinExistence type="predicted"/>